<proteinExistence type="predicted"/>
<evidence type="ECO:0000313" key="1">
    <source>
        <dbReference type="EMBL" id="AAO76276.1"/>
    </source>
</evidence>
<dbReference type="HOGENOM" id="CLU_942200_0_0_10"/>
<gene>
    <name evidence="1" type="ordered locus">BT_1169</name>
</gene>
<protein>
    <submittedName>
        <fullName evidence="1">Uncharacterized protein</fullName>
    </submittedName>
</protein>
<dbReference type="EnsemblBacteria" id="AAO76276">
    <property type="protein sequence ID" value="AAO76276"/>
    <property type="gene ID" value="BT_1169"/>
</dbReference>
<dbReference type="EMBL" id="AE015928">
    <property type="protein sequence ID" value="AAO76276.1"/>
    <property type="molecule type" value="Genomic_DNA"/>
</dbReference>
<organism evidence="1 2">
    <name type="scientific">Bacteroides thetaiotaomicron (strain ATCC 29148 / DSM 2079 / JCM 5827 / CCUG 10774 / NCTC 10582 / VPI-5482 / E50)</name>
    <dbReference type="NCBI Taxonomy" id="226186"/>
    <lineage>
        <taxon>Bacteria</taxon>
        <taxon>Pseudomonadati</taxon>
        <taxon>Bacteroidota</taxon>
        <taxon>Bacteroidia</taxon>
        <taxon>Bacteroidales</taxon>
        <taxon>Bacteroidaceae</taxon>
        <taxon>Bacteroides</taxon>
    </lineage>
</organism>
<dbReference type="OrthoDB" id="9892380at2"/>
<keyword evidence="2" id="KW-1185">Reference proteome</keyword>
<sequence>MKSLSALEAEQWITIRSIFLIDLPFRSFSFSLPAEEKQDLQCNLQNLVNHNFSFLQVIHLQVSHINDADVLTGLNGRIGSFLLPSIATGTGTATGTAATTGASAITASSRSRRILGDEFEDHVIVPATCGSRAVVGKPQRIIDLETKVDTSNIPHRTVLFLFHTGTSKRGIENPQAVNLHLIPCYEHLLHRADKGLHHMLHIFHRKRTDRLDLTRQRLDRIKFRFPRLGFEHIHHRRFVITNLFFALIAHHRHCCHTEFVLKKRRTFSLSVGETKIRQCTGNFPDYDGLCRTMTG</sequence>
<accession>Q8A8J8</accession>
<dbReference type="InParanoid" id="Q8A8J8"/>
<dbReference type="STRING" id="226186.BT_1169"/>
<dbReference type="KEGG" id="bth:BT_1169"/>
<dbReference type="PATRIC" id="fig|226186.12.peg.1192"/>
<dbReference type="Proteomes" id="UP000001414">
    <property type="component" value="Chromosome"/>
</dbReference>
<reference evidence="1 2" key="2">
    <citation type="journal article" date="2009" name="Proc. Natl. Acad. Sci. U.S.A.">
        <title>Characterizing a model human gut microbiota composed of members of its two dominant bacterial phyla.</title>
        <authorList>
            <person name="Mahowald M.A."/>
            <person name="Rey F.E."/>
            <person name="Seedorf H."/>
            <person name="Turnbaugh P.J."/>
            <person name="Fulton R.S."/>
            <person name="Wollam A."/>
            <person name="Shah N."/>
            <person name="Wang C."/>
            <person name="Magrini V."/>
            <person name="Wilson R.K."/>
            <person name="Cantarel B.L."/>
            <person name="Coutinho P.M."/>
            <person name="Henrissat B."/>
            <person name="Crock L.W."/>
            <person name="Russell A."/>
            <person name="Verberkmoes N.C."/>
            <person name="Hettich R.L."/>
            <person name="Gordon J.I."/>
        </authorList>
    </citation>
    <scope>NUCLEOTIDE SEQUENCE [LARGE SCALE GENOMIC DNA]</scope>
    <source>
        <strain evidence="2">ATCC 29148 / DSM 2079 / JCM 5827 / CCUG 10774 / NCTC 10582 / VPI-5482 / E50</strain>
    </source>
</reference>
<dbReference type="PaxDb" id="226186-BT_1169"/>
<dbReference type="AlphaFoldDB" id="Q8A8J8"/>
<evidence type="ECO:0000313" key="2">
    <source>
        <dbReference type="Proteomes" id="UP000001414"/>
    </source>
</evidence>
<reference evidence="1 2" key="1">
    <citation type="journal article" date="2003" name="Science">
        <title>A genomic view of the human-Bacteroides thetaiotaomicron symbiosis.</title>
        <authorList>
            <person name="Xu J."/>
            <person name="Bjursell M.K."/>
            <person name="Himrod J."/>
            <person name="Deng S."/>
            <person name="Carmichael L.K."/>
            <person name="Chiang H.C."/>
            <person name="Hooper L.V."/>
            <person name="Gordon J.I."/>
        </authorList>
    </citation>
    <scope>NUCLEOTIDE SEQUENCE [LARGE SCALE GENOMIC DNA]</scope>
    <source>
        <strain evidence="2">ATCC 29148 / DSM 2079 / JCM 5827 / CCUG 10774 / NCTC 10582 / VPI-5482 / E50</strain>
    </source>
</reference>
<name>Q8A8J8_BACTN</name>